<dbReference type="Gene3D" id="1.25.40.270">
    <property type="entry name" value="Vacuolar protein sorting-associated protein vta1"/>
    <property type="match status" value="1"/>
</dbReference>
<keyword evidence="7" id="KW-0653">Protein transport</keyword>
<protein>
    <recommendedName>
        <fullName evidence="14">DUF605-domain-containing protein</fullName>
    </recommendedName>
</protein>
<evidence type="ECO:0000256" key="8">
    <source>
        <dbReference type="ARBA" id="ARBA00023136"/>
    </source>
</evidence>
<evidence type="ECO:0000256" key="5">
    <source>
        <dbReference type="ARBA" id="ARBA00022490"/>
    </source>
</evidence>
<sequence>MNVPAGLKSNKAIAPYISRSIELESINPVISYYCKIYVLEYILTNKLHTTDKDIEAYTIYMLDETESIKADQDPENEGLHRALSDKNISLGIVMEFSYKIFNSCLEELSQYDGSNKLQLIGKFRACLNFMNLLSIFYNKPDERIEWAKYTGGKAKDHLEFEKLNKEKLKVLKFRLSQLIKDEVPLKKVDDKDLEDELEKELREIESQATAGAAGQLRNDEEEKVSEVSSKKGEFSLPSAPQFIDDGEESKSEVPDTKDEFSLPSAPQFIDDEEDSKSGVPDTKDDIFLPSAPKFISEEKDLLPTAPKFIDTDEGLLPSAPKNIDENQPHLPSAPTFLEAEDEGNDDKHITDNKQGASINLPGAPHFLPEDDENDVKLPGAPSFLPDDDISHINKDSSIKVYPPTSRKPSDTPKPVVKQQPTPTPRHVSSHTTKAEDINEIIDKAELIAKVQKHAKFAISALNYEDIKTAEKELLEGLELIRNIK</sequence>
<dbReference type="Pfam" id="PF04652">
    <property type="entry name" value="Vta1"/>
    <property type="match status" value="1"/>
</dbReference>
<dbReference type="InterPro" id="IPR023175">
    <property type="entry name" value="Vta1/CALS_N_sf"/>
</dbReference>
<dbReference type="EMBL" id="CAKXYY010000008">
    <property type="protein sequence ID" value="CAH2352927.1"/>
    <property type="molecule type" value="Genomic_DNA"/>
</dbReference>
<comment type="subcellular location">
    <subcellularLocation>
        <location evidence="2">Cytoplasm</location>
    </subcellularLocation>
    <subcellularLocation>
        <location evidence="1">Endosome membrane</location>
        <topology evidence="1">Peripheral membrane protein</topology>
    </subcellularLocation>
</comment>
<evidence type="ECO:0000256" key="4">
    <source>
        <dbReference type="ARBA" id="ARBA00022448"/>
    </source>
</evidence>
<gene>
    <name evidence="12" type="ORF">CLIB1423_08S04302</name>
</gene>
<feature type="compositionally biased region" description="Basic and acidic residues" evidence="9">
    <location>
        <begin position="217"/>
        <end position="233"/>
    </location>
</feature>
<feature type="compositionally biased region" description="Basic and acidic residues" evidence="9">
    <location>
        <begin position="388"/>
        <end position="397"/>
    </location>
</feature>
<feature type="region of interest" description="Disordered" evidence="9">
    <location>
        <begin position="308"/>
        <end position="436"/>
    </location>
</feature>
<comment type="similarity">
    <text evidence="3">Belongs to the VTA1 family.</text>
</comment>
<dbReference type="GO" id="GO:0005771">
    <property type="term" value="C:multivesicular body"/>
    <property type="evidence" value="ECO:0007669"/>
    <property type="project" value="TreeGrafter"/>
</dbReference>
<reference evidence="12" key="1">
    <citation type="submission" date="2022-03" db="EMBL/GenBank/DDBJ databases">
        <authorList>
            <person name="Legras J.-L."/>
            <person name="Devillers H."/>
            <person name="Grondin C."/>
        </authorList>
    </citation>
    <scope>NUCLEOTIDE SEQUENCE</scope>
    <source>
        <strain evidence="12">CLIB 1423</strain>
    </source>
</reference>
<dbReference type="Pfam" id="PF18097">
    <property type="entry name" value="Vta1_C"/>
    <property type="match status" value="1"/>
</dbReference>
<evidence type="ECO:0000313" key="12">
    <source>
        <dbReference type="EMBL" id="CAH2352927.1"/>
    </source>
</evidence>
<evidence type="ECO:0008006" key="14">
    <source>
        <dbReference type="Google" id="ProtNLM"/>
    </source>
</evidence>
<dbReference type="Gene3D" id="1.20.5.420">
    <property type="entry name" value="Immunoglobulin FC, subunit C"/>
    <property type="match status" value="1"/>
</dbReference>
<dbReference type="InterPro" id="IPR041212">
    <property type="entry name" value="Vta1_C"/>
</dbReference>
<dbReference type="GO" id="GO:0032511">
    <property type="term" value="P:late endosome to vacuole transport via multivesicular body sorting pathway"/>
    <property type="evidence" value="ECO:0007669"/>
    <property type="project" value="InterPro"/>
</dbReference>
<proteinExistence type="inferred from homology"/>
<evidence type="ECO:0000256" key="3">
    <source>
        <dbReference type="ARBA" id="ARBA00007895"/>
    </source>
</evidence>
<accession>A0A9P0VYI1</accession>
<evidence type="ECO:0000256" key="7">
    <source>
        <dbReference type="ARBA" id="ARBA00022927"/>
    </source>
</evidence>
<keyword evidence="5" id="KW-0963">Cytoplasm</keyword>
<dbReference type="PANTHER" id="PTHR46009:SF1">
    <property type="entry name" value="VACUOLAR PROTEIN SORTING-ASSOCIATED PROTEIN VTA1 HOMOLOG"/>
    <property type="match status" value="1"/>
</dbReference>
<feature type="region of interest" description="Disordered" evidence="9">
    <location>
        <begin position="204"/>
        <end position="291"/>
    </location>
</feature>
<dbReference type="InterPro" id="IPR044538">
    <property type="entry name" value="Vta1-like"/>
</dbReference>
<feature type="domain" description="Vta1 C-terminal" evidence="11">
    <location>
        <begin position="445"/>
        <end position="480"/>
    </location>
</feature>
<dbReference type="GO" id="GO:0010008">
    <property type="term" value="C:endosome membrane"/>
    <property type="evidence" value="ECO:0007669"/>
    <property type="project" value="UniProtKB-SubCell"/>
</dbReference>
<comment type="caution">
    <text evidence="12">The sequence shown here is derived from an EMBL/GenBank/DDBJ whole genome shotgun (WGS) entry which is preliminary data.</text>
</comment>
<name>A0A9P0VYI1_9ASCO</name>
<dbReference type="OrthoDB" id="391137at2759"/>
<dbReference type="Proteomes" id="UP000837801">
    <property type="component" value="Unassembled WGS sequence"/>
</dbReference>
<keyword evidence="13" id="KW-1185">Reference proteome</keyword>
<organism evidence="12 13">
    <name type="scientific">[Candida] railenensis</name>
    <dbReference type="NCBI Taxonomy" id="45579"/>
    <lineage>
        <taxon>Eukaryota</taxon>
        <taxon>Fungi</taxon>
        <taxon>Dikarya</taxon>
        <taxon>Ascomycota</taxon>
        <taxon>Saccharomycotina</taxon>
        <taxon>Pichiomycetes</taxon>
        <taxon>Debaryomycetaceae</taxon>
        <taxon>Kurtzmaniella</taxon>
    </lineage>
</organism>
<feature type="domain" description="Vta1/callose synthase N-terminal" evidence="10">
    <location>
        <begin position="13"/>
        <end position="181"/>
    </location>
</feature>
<dbReference type="AlphaFoldDB" id="A0A9P0VYI1"/>
<evidence type="ECO:0000256" key="1">
    <source>
        <dbReference type="ARBA" id="ARBA00004481"/>
    </source>
</evidence>
<dbReference type="GO" id="GO:0015031">
    <property type="term" value="P:protein transport"/>
    <property type="evidence" value="ECO:0007669"/>
    <property type="project" value="UniProtKB-KW"/>
</dbReference>
<evidence type="ECO:0000256" key="6">
    <source>
        <dbReference type="ARBA" id="ARBA00022753"/>
    </source>
</evidence>
<evidence type="ECO:0000313" key="13">
    <source>
        <dbReference type="Proteomes" id="UP000837801"/>
    </source>
</evidence>
<dbReference type="PANTHER" id="PTHR46009">
    <property type="entry name" value="VACUOLAR PROTEIN SORTING-ASSOCIATED PROTEIN VTA1 HOMOLOG"/>
    <property type="match status" value="1"/>
</dbReference>
<evidence type="ECO:0000259" key="10">
    <source>
        <dbReference type="Pfam" id="PF04652"/>
    </source>
</evidence>
<evidence type="ECO:0000256" key="9">
    <source>
        <dbReference type="SAM" id="MobiDB-lite"/>
    </source>
</evidence>
<evidence type="ECO:0000256" key="2">
    <source>
        <dbReference type="ARBA" id="ARBA00004496"/>
    </source>
</evidence>
<dbReference type="InterPro" id="IPR039431">
    <property type="entry name" value="Vta1/CALS_N"/>
</dbReference>
<keyword evidence="4" id="KW-0813">Transport</keyword>
<evidence type="ECO:0000259" key="11">
    <source>
        <dbReference type="Pfam" id="PF18097"/>
    </source>
</evidence>
<keyword evidence="8" id="KW-0472">Membrane</keyword>
<keyword evidence="6" id="KW-0967">Endosome</keyword>
<feature type="compositionally biased region" description="Basic and acidic residues" evidence="9">
    <location>
        <begin position="248"/>
        <end position="260"/>
    </location>
</feature>